<dbReference type="GO" id="GO:0003676">
    <property type="term" value="F:nucleic acid binding"/>
    <property type="evidence" value="ECO:0007669"/>
    <property type="project" value="InterPro"/>
</dbReference>
<dbReference type="GO" id="GO:0015074">
    <property type="term" value="P:DNA integration"/>
    <property type="evidence" value="ECO:0007669"/>
    <property type="project" value="InterPro"/>
</dbReference>
<dbReference type="PANTHER" id="PTHR37984:SF15">
    <property type="entry name" value="INTEGRASE CATALYTIC DOMAIN-CONTAINING PROTEIN"/>
    <property type="match status" value="1"/>
</dbReference>
<accession>A0A6V7H0C3</accession>
<dbReference type="InterPro" id="IPR001584">
    <property type="entry name" value="Integrase_cat-core"/>
</dbReference>
<comment type="caution">
    <text evidence="2">The sequence shown here is derived from an EMBL/GenBank/DDBJ whole genome shotgun (WGS) entry which is preliminary data.</text>
</comment>
<organism evidence="2 3">
    <name type="scientific">Heterotrigona itama</name>
    <dbReference type="NCBI Taxonomy" id="395501"/>
    <lineage>
        <taxon>Eukaryota</taxon>
        <taxon>Metazoa</taxon>
        <taxon>Ecdysozoa</taxon>
        <taxon>Arthropoda</taxon>
        <taxon>Hexapoda</taxon>
        <taxon>Insecta</taxon>
        <taxon>Pterygota</taxon>
        <taxon>Neoptera</taxon>
        <taxon>Endopterygota</taxon>
        <taxon>Hymenoptera</taxon>
        <taxon>Apocrita</taxon>
        <taxon>Aculeata</taxon>
        <taxon>Apoidea</taxon>
        <taxon>Anthophila</taxon>
        <taxon>Apidae</taxon>
        <taxon>Heterotrigona</taxon>
    </lineage>
</organism>
<dbReference type="Gene3D" id="3.30.420.10">
    <property type="entry name" value="Ribonuclease H-like superfamily/Ribonuclease H"/>
    <property type="match status" value="1"/>
</dbReference>
<feature type="domain" description="Integrase catalytic" evidence="1">
    <location>
        <begin position="1"/>
        <end position="128"/>
    </location>
</feature>
<gene>
    <name evidence="2" type="ORF">MHI_LOCUS316917</name>
</gene>
<dbReference type="InterPro" id="IPR012337">
    <property type="entry name" value="RNaseH-like_sf"/>
</dbReference>
<dbReference type="OrthoDB" id="441971at2759"/>
<proteinExistence type="predicted"/>
<name>A0A6V7H0C3_9HYME</name>
<dbReference type="PROSITE" id="PS50994">
    <property type="entry name" value="INTEGRASE"/>
    <property type="match status" value="1"/>
</dbReference>
<dbReference type="SUPFAM" id="SSF53098">
    <property type="entry name" value="Ribonuclease H-like"/>
    <property type="match status" value="1"/>
</dbReference>
<evidence type="ECO:0000259" key="1">
    <source>
        <dbReference type="PROSITE" id="PS50994"/>
    </source>
</evidence>
<sequence length="352" mass="40895">VLTKYLILVQLPNQHAQTIIEKLMDHYIYVLFTPKTIITDQGANFELKLMMEFEEAFKIKHIKTTSFHPQSNGSLVRAHALIGDLIRTCTKDKGRKRHEILNLVCFGYNTAMYESIGCTPFELTFDRKTHLHGAIAATTAMSKEEVFRLWTHRHELYLARMNKLILLATLTLVIGEDIELTNLKDKNLFIEDIQKVFLYHNVVKLIVEVDTSVIQQAKEKVIDRLYELNRLREHKAEDFALNIISLESLIYEIIEQVDNTITVILIEKQGIIHPDILSNEQLLLAYTKLIKESNTYNAIEPIEENVQLIYDIRDLICYPIPKKTGTIFSTIPLPETLQTIHEYIRIDQEYLD</sequence>
<keyword evidence="3" id="KW-1185">Reference proteome</keyword>
<reference evidence="2" key="1">
    <citation type="submission" date="2020-07" db="EMBL/GenBank/DDBJ databases">
        <authorList>
            <person name="Nazaruddin N."/>
        </authorList>
    </citation>
    <scope>NUCLEOTIDE SEQUENCE</scope>
</reference>
<dbReference type="PANTHER" id="PTHR37984">
    <property type="entry name" value="PROTEIN CBG26694"/>
    <property type="match status" value="1"/>
</dbReference>
<evidence type="ECO:0000313" key="2">
    <source>
        <dbReference type="EMBL" id="CAD1472761.1"/>
    </source>
</evidence>
<evidence type="ECO:0000313" key="3">
    <source>
        <dbReference type="Proteomes" id="UP000752696"/>
    </source>
</evidence>
<feature type="non-terminal residue" evidence="2">
    <location>
        <position position="352"/>
    </location>
</feature>
<dbReference type="InterPro" id="IPR036397">
    <property type="entry name" value="RNaseH_sf"/>
</dbReference>
<dbReference type="Proteomes" id="UP000752696">
    <property type="component" value="Unassembled WGS sequence"/>
</dbReference>
<dbReference type="EMBL" id="CAJDYZ010005757">
    <property type="protein sequence ID" value="CAD1472761.1"/>
    <property type="molecule type" value="Genomic_DNA"/>
</dbReference>
<protein>
    <recommendedName>
        <fullName evidence="1">Integrase catalytic domain-containing protein</fullName>
    </recommendedName>
</protein>
<dbReference type="InterPro" id="IPR050951">
    <property type="entry name" value="Retrovirus_Pol_polyprotein"/>
</dbReference>
<dbReference type="AlphaFoldDB" id="A0A6V7H0C3"/>